<evidence type="ECO:0000313" key="1">
    <source>
        <dbReference type="EMBL" id="MBY8918930.1"/>
    </source>
</evidence>
<accession>A0ABS7RDE8</accession>
<evidence type="ECO:0000313" key="2">
    <source>
        <dbReference type="Proteomes" id="UP000777661"/>
    </source>
</evidence>
<keyword evidence="2" id="KW-1185">Reference proteome</keyword>
<protein>
    <submittedName>
        <fullName evidence="1">Uncharacterized protein</fullName>
    </submittedName>
</protein>
<comment type="caution">
    <text evidence="1">The sequence shown here is derived from an EMBL/GenBank/DDBJ whole genome shotgun (WGS) entry which is preliminary data.</text>
</comment>
<dbReference type="RefSeq" id="WP_223006659.1">
    <property type="nucleotide sequence ID" value="NZ_CBDDPV010000002.1"/>
</dbReference>
<sequence length="82" mass="9682">MRSETEQMERDILRVYRCARGQERPDIAEFMLAALEKLDRERERFPLTERPLMEAYRDIASRLGEPRCAAQRLSTSKSEPHS</sequence>
<proteinExistence type="predicted"/>
<dbReference type="EMBL" id="JAHSQO010000008">
    <property type="protein sequence ID" value="MBY8918930.1"/>
    <property type="molecule type" value="Genomic_DNA"/>
</dbReference>
<dbReference type="Proteomes" id="UP000777661">
    <property type="component" value="Unassembled WGS sequence"/>
</dbReference>
<name>A0ABS7RDE8_9HYPH</name>
<reference evidence="1 2" key="1">
    <citation type="submission" date="2021-06" db="EMBL/GenBank/DDBJ databases">
        <title>Nitratireductor porphyridii sp. nov., isolated from a small marine red alga, Porphyridium purpureum in South Korea.</title>
        <authorList>
            <person name="Kim K.H."/>
            <person name="Kristyanto S."/>
            <person name="Jeon C.O."/>
        </authorList>
    </citation>
    <scope>NUCLEOTIDE SEQUENCE [LARGE SCALE GENOMIC DNA]</scope>
    <source>
        <strain evidence="1 2">R6</strain>
    </source>
</reference>
<gene>
    <name evidence="1" type="ORF">KVG22_20180</name>
</gene>
<organism evidence="1 2">
    <name type="scientific">Nitratireductor rhodophyticola</name>
    <dbReference type="NCBI Taxonomy" id="2854036"/>
    <lineage>
        <taxon>Bacteria</taxon>
        <taxon>Pseudomonadati</taxon>
        <taxon>Pseudomonadota</taxon>
        <taxon>Alphaproteobacteria</taxon>
        <taxon>Hyphomicrobiales</taxon>
        <taxon>Phyllobacteriaceae</taxon>
        <taxon>Nitratireductor</taxon>
    </lineage>
</organism>